<dbReference type="Proteomes" id="UP000774570">
    <property type="component" value="Unassembled WGS sequence"/>
</dbReference>
<evidence type="ECO:0000313" key="7">
    <source>
        <dbReference type="EMBL" id="MBW8481870.1"/>
    </source>
</evidence>
<dbReference type="PANTHER" id="PTHR43248:SF29">
    <property type="entry name" value="TRIPEPTIDYL AMINOPEPTIDASE"/>
    <property type="match status" value="1"/>
</dbReference>
<accession>A0ABS7FNP8</accession>
<keyword evidence="8" id="KW-1185">Reference proteome</keyword>
<dbReference type="GO" id="GO:0016787">
    <property type="term" value="F:hydrolase activity"/>
    <property type="evidence" value="ECO:0007669"/>
    <property type="project" value="UniProtKB-KW"/>
</dbReference>
<dbReference type="Gene3D" id="3.40.50.1820">
    <property type="entry name" value="alpha/beta hydrolase"/>
    <property type="match status" value="1"/>
</dbReference>
<dbReference type="InterPro" id="IPR051601">
    <property type="entry name" value="Serine_prot/Carboxylest_S33"/>
</dbReference>
<sequence length="585" mass="61532">MRRLTLAVGAFALIAGTVPAWTAASAAPDPARAAGTVPAGLAAQKIAWEPCFEEPPGGDGDDGEAPPSLPPFMKRMDCGTYAAPLDWKNPGGKKIEIAVSRLRAASGHARGAVLINPGGPGASGIDMPLAFATDQKGNPSALGKDLDLVGFDVRGTGASDSITCDGKYYGSTLDPRDRRAKNVERLLAAAKKNAAACRSKLAAYVTTAQTVRDIDLLRSLLGQDRIHWLGYSAGTWLGAQYAAVFPKHAGRFVLDSNTDVTGTWQGLTGLQAKGFERRFSSDFTAWAAAHDKRFKLGRSKAQVRRTFEGVRKAIAKDPLPLLGGGDLHASDLDAYAASAMYSKWSFPQLADDLRVLRRYTGVKVRSTALGGGVPADLAAVAKRVHAAPAPHFSGPSVYYDSEYATFTAVTCNDTKFTGTVKANVARSAKLGKKYPLIGYSTISDPCQYWKRPAGALALRKPTGKGAPPVLMVQSTHDPATPYEGAVRTHRALAGSRLLTVKREGDHGLYASGLACVDKAVDAYLINGVLPKGDTSCTAPSLNSVLGDGSEPPMVEMGAKAYGLASLPADPIARAAVLAKHFGLKS</sequence>
<keyword evidence="3 7" id="KW-0378">Hydrolase</keyword>
<dbReference type="Pfam" id="PF08386">
    <property type="entry name" value="Abhydrolase_4"/>
    <property type="match status" value="1"/>
</dbReference>
<dbReference type="Pfam" id="PF00561">
    <property type="entry name" value="Abhydrolase_1"/>
    <property type="match status" value="1"/>
</dbReference>
<feature type="chain" id="PRO_5046739899" evidence="4">
    <location>
        <begin position="21"/>
        <end position="585"/>
    </location>
</feature>
<keyword evidence="2 4" id="KW-0732">Signal</keyword>
<evidence type="ECO:0000256" key="3">
    <source>
        <dbReference type="ARBA" id="ARBA00022801"/>
    </source>
</evidence>
<feature type="domain" description="AB hydrolase-1" evidence="5">
    <location>
        <begin position="112"/>
        <end position="296"/>
    </location>
</feature>
<dbReference type="EMBL" id="JAIBOA010000003">
    <property type="protein sequence ID" value="MBW8481870.1"/>
    <property type="molecule type" value="Genomic_DNA"/>
</dbReference>
<evidence type="ECO:0000259" key="5">
    <source>
        <dbReference type="Pfam" id="PF00561"/>
    </source>
</evidence>
<proteinExistence type="inferred from homology"/>
<dbReference type="InterPro" id="IPR000073">
    <property type="entry name" value="AB_hydrolase_1"/>
</dbReference>
<feature type="signal peptide" evidence="4">
    <location>
        <begin position="1"/>
        <end position="20"/>
    </location>
</feature>
<reference evidence="7 8" key="1">
    <citation type="submission" date="2021-07" db="EMBL/GenBank/DDBJ databases">
        <title>Actinomadura sp. PM05-2 isolated from lichen.</title>
        <authorList>
            <person name="Somphong A."/>
            <person name="Phongsopitanun W."/>
            <person name="Tanasupawat S."/>
            <person name="Peongsungnone V."/>
        </authorList>
    </citation>
    <scope>NUCLEOTIDE SEQUENCE [LARGE SCALE GENOMIC DNA]</scope>
    <source>
        <strain evidence="7 8">PM05-2</strain>
    </source>
</reference>
<dbReference type="SUPFAM" id="SSF53474">
    <property type="entry name" value="alpha/beta-Hydrolases"/>
    <property type="match status" value="1"/>
</dbReference>
<name>A0ABS7FNP8_9ACTN</name>
<dbReference type="InterPro" id="IPR013595">
    <property type="entry name" value="Pept_S33_TAP-like_C"/>
</dbReference>
<protein>
    <submittedName>
        <fullName evidence="7">Alpha/beta hydrolase</fullName>
    </submittedName>
</protein>
<organism evidence="7 8">
    <name type="scientific">Actinomadura parmotrematis</name>
    <dbReference type="NCBI Taxonomy" id="2864039"/>
    <lineage>
        <taxon>Bacteria</taxon>
        <taxon>Bacillati</taxon>
        <taxon>Actinomycetota</taxon>
        <taxon>Actinomycetes</taxon>
        <taxon>Streptosporangiales</taxon>
        <taxon>Thermomonosporaceae</taxon>
        <taxon>Actinomadura</taxon>
    </lineage>
</organism>
<comment type="similarity">
    <text evidence="1">Belongs to the peptidase S33 family.</text>
</comment>
<feature type="domain" description="Peptidase S33 tripeptidyl aminopeptidase-like C-terminal" evidence="6">
    <location>
        <begin position="435"/>
        <end position="536"/>
    </location>
</feature>
<evidence type="ECO:0000259" key="6">
    <source>
        <dbReference type="Pfam" id="PF08386"/>
    </source>
</evidence>
<dbReference type="RefSeq" id="WP_220163957.1">
    <property type="nucleotide sequence ID" value="NZ_JAIBOA010000003.1"/>
</dbReference>
<dbReference type="PANTHER" id="PTHR43248">
    <property type="entry name" value="2-SUCCINYL-6-HYDROXY-2,4-CYCLOHEXADIENE-1-CARBOXYLATE SYNTHASE"/>
    <property type="match status" value="1"/>
</dbReference>
<evidence type="ECO:0000256" key="1">
    <source>
        <dbReference type="ARBA" id="ARBA00010088"/>
    </source>
</evidence>
<gene>
    <name evidence="7" type="ORF">K1Y72_05785</name>
</gene>
<evidence type="ECO:0000256" key="4">
    <source>
        <dbReference type="SAM" id="SignalP"/>
    </source>
</evidence>
<evidence type="ECO:0000256" key="2">
    <source>
        <dbReference type="ARBA" id="ARBA00022729"/>
    </source>
</evidence>
<evidence type="ECO:0000313" key="8">
    <source>
        <dbReference type="Proteomes" id="UP000774570"/>
    </source>
</evidence>
<dbReference type="InterPro" id="IPR029058">
    <property type="entry name" value="AB_hydrolase_fold"/>
</dbReference>
<comment type="caution">
    <text evidence="7">The sequence shown here is derived from an EMBL/GenBank/DDBJ whole genome shotgun (WGS) entry which is preliminary data.</text>
</comment>